<comment type="caution">
    <text evidence="2">The sequence shown here is derived from an EMBL/GenBank/DDBJ whole genome shotgun (WGS) entry which is preliminary data.</text>
</comment>
<keyword evidence="1" id="KW-0472">Membrane</keyword>
<sequence>MEINSVSFFNETDASTNDWFREFSLRIFLQSLGRSVKEWQTLYSQNNSAIYSTSNDVNQIEITPTIPLNESDLNSGLTAILFVFSIFLLVVFLGCRIGFCFMDNKQNHRNRLAMLKLAAGTRAFKFDFFQCGLNLYSNLKYHTNSTYFFVDFQSSFDNIKIL</sequence>
<dbReference type="AlphaFoldDB" id="A0A8J2KG22"/>
<evidence type="ECO:0000313" key="3">
    <source>
        <dbReference type="Proteomes" id="UP000708208"/>
    </source>
</evidence>
<dbReference type="EMBL" id="CAJVCH010294985">
    <property type="protein sequence ID" value="CAG7785361.1"/>
    <property type="molecule type" value="Genomic_DNA"/>
</dbReference>
<name>A0A8J2KG22_9HEXA</name>
<keyword evidence="1" id="KW-0812">Transmembrane</keyword>
<accession>A0A8J2KG22</accession>
<evidence type="ECO:0000256" key="1">
    <source>
        <dbReference type="SAM" id="Phobius"/>
    </source>
</evidence>
<organism evidence="2 3">
    <name type="scientific">Allacma fusca</name>
    <dbReference type="NCBI Taxonomy" id="39272"/>
    <lineage>
        <taxon>Eukaryota</taxon>
        <taxon>Metazoa</taxon>
        <taxon>Ecdysozoa</taxon>
        <taxon>Arthropoda</taxon>
        <taxon>Hexapoda</taxon>
        <taxon>Collembola</taxon>
        <taxon>Symphypleona</taxon>
        <taxon>Sminthuridae</taxon>
        <taxon>Allacma</taxon>
    </lineage>
</organism>
<reference evidence="2" key="1">
    <citation type="submission" date="2021-06" db="EMBL/GenBank/DDBJ databases">
        <authorList>
            <person name="Hodson N. C."/>
            <person name="Mongue J. A."/>
            <person name="Jaron S. K."/>
        </authorList>
    </citation>
    <scope>NUCLEOTIDE SEQUENCE</scope>
</reference>
<dbReference type="Proteomes" id="UP000708208">
    <property type="component" value="Unassembled WGS sequence"/>
</dbReference>
<evidence type="ECO:0000313" key="2">
    <source>
        <dbReference type="EMBL" id="CAG7785361.1"/>
    </source>
</evidence>
<protein>
    <submittedName>
        <fullName evidence="2">Uncharacterized protein</fullName>
    </submittedName>
</protein>
<feature type="transmembrane region" description="Helical" evidence="1">
    <location>
        <begin position="77"/>
        <end position="101"/>
    </location>
</feature>
<keyword evidence="1" id="KW-1133">Transmembrane helix</keyword>
<proteinExistence type="predicted"/>
<gene>
    <name evidence="2" type="ORF">AFUS01_LOCUS23990</name>
</gene>
<keyword evidence="3" id="KW-1185">Reference proteome</keyword>